<dbReference type="Proteomes" id="UP000276984">
    <property type="component" value="Chromosome"/>
</dbReference>
<dbReference type="OrthoDB" id="9783941at2"/>
<evidence type="ECO:0000313" key="2">
    <source>
        <dbReference type="Proteomes" id="UP000276984"/>
    </source>
</evidence>
<dbReference type="EMBL" id="CP032707">
    <property type="protein sequence ID" value="AYG94187.1"/>
    <property type="molecule type" value="Genomic_DNA"/>
</dbReference>
<gene>
    <name evidence="1" type="ORF">D8I30_02545</name>
</gene>
<name>A0A494RCX7_9CAUL</name>
<proteinExistence type="predicted"/>
<keyword evidence="2" id="KW-1185">Reference proteome</keyword>
<dbReference type="RefSeq" id="WP_121481344.1">
    <property type="nucleotide sequence ID" value="NZ_CP032707.1"/>
</dbReference>
<protein>
    <submittedName>
        <fullName evidence="1">Uncharacterized protein</fullName>
    </submittedName>
</protein>
<sequence>MDLERRLVAIGLPLMVAGCSTTPLVGDAGLVQPFSNERQTTLLPHDPPLTAAYQRRFKRLTFVGIEHTTNPQSASFAAIEKAFDTLQPRAVIVEGFATLWGPSPSFLLKSLDKPWEQRNSYERGEAFHAVTLAAGRQVPFWGGEPTDSELVDRLLAMGSASADVFAALMFGPLNQDWRSGAFLAPTGPDFEVSYARWAADIEQAFANPPPTDLASFQAWYLARFGKPIEADPEWATRGGPDGDSISERIGGQSNLLRDRHLFELMLKLTNERERVLTVFGSSHLANQWDALKASFGAPILR</sequence>
<evidence type="ECO:0000313" key="1">
    <source>
        <dbReference type="EMBL" id="AYG94187.1"/>
    </source>
</evidence>
<organism evidence="1 2">
    <name type="scientific">Brevundimonas naejangsanensis</name>
    <dbReference type="NCBI Taxonomy" id="588932"/>
    <lineage>
        <taxon>Bacteria</taxon>
        <taxon>Pseudomonadati</taxon>
        <taxon>Pseudomonadota</taxon>
        <taxon>Alphaproteobacteria</taxon>
        <taxon>Caulobacterales</taxon>
        <taxon>Caulobacteraceae</taxon>
        <taxon>Brevundimonas</taxon>
    </lineage>
</organism>
<reference evidence="1 2" key="1">
    <citation type="submission" date="2018-10" db="EMBL/GenBank/DDBJ databases">
        <title>Complete genome sequence of Brevundimonas naejangsanensis BRV3.</title>
        <authorList>
            <person name="Berrios L."/>
            <person name="Ely B."/>
        </authorList>
    </citation>
    <scope>NUCLEOTIDE SEQUENCE [LARGE SCALE GENOMIC DNA]</scope>
    <source>
        <strain evidence="1 2">BRV3</strain>
    </source>
</reference>
<dbReference type="AlphaFoldDB" id="A0A494RCX7"/>
<dbReference type="PROSITE" id="PS51257">
    <property type="entry name" value="PROKAR_LIPOPROTEIN"/>
    <property type="match status" value="1"/>
</dbReference>
<accession>A0A494RCX7</accession>